<evidence type="ECO:0000256" key="2">
    <source>
        <dbReference type="ARBA" id="ARBA00023125"/>
    </source>
</evidence>
<dbReference type="Gene3D" id="1.10.10.10">
    <property type="entry name" value="Winged helix-like DNA-binding domain superfamily/Winged helix DNA-binding domain"/>
    <property type="match status" value="1"/>
</dbReference>
<dbReference type="EMBL" id="JAVDWR010000001">
    <property type="protein sequence ID" value="MDR7119638.1"/>
    <property type="molecule type" value="Genomic_DNA"/>
</dbReference>
<keyword evidence="1" id="KW-0805">Transcription regulation</keyword>
<reference evidence="6 7" key="1">
    <citation type="submission" date="2023-07" db="EMBL/GenBank/DDBJ databases">
        <title>Sorghum-associated microbial communities from plants grown in Nebraska, USA.</title>
        <authorList>
            <person name="Schachtman D."/>
        </authorList>
    </citation>
    <scope>NUCLEOTIDE SEQUENCE [LARGE SCALE GENOMIC DNA]</scope>
    <source>
        <strain evidence="6 7">4138</strain>
    </source>
</reference>
<comment type="caution">
    <text evidence="6">The sequence shown here is derived from an EMBL/GenBank/DDBJ whole genome shotgun (WGS) entry which is preliminary data.</text>
</comment>
<dbReference type="InterPro" id="IPR036388">
    <property type="entry name" value="WH-like_DNA-bd_sf"/>
</dbReference>
<evidence type="ECO:0000259" key="5">
    <source>
        <dbReference type="PROSITE" id="PS51063"/>
    </source>
</evidence>
<dbReference type="InterPro" id="IPR018490">
    <property type="entry name" value="cNMP-bd_dom_sf"/>
</dbReference>
<evidence type="ECO:0000313" key="6">
    <source>
        <dbReference type="EMBL" id="MDR7119638.1"/>
    </source>
</evidence>
<dbReference type="InterPro" id="IPR050397">
    <property type="entry name" value="Env_Response_Regulators"/>
</dbReference>
<protein>
    <submittedName>
        <fullName evidence="6">CRP-like cAMP-binding protein</fullName>
    </submittedName>
</protein>
<dbReference type="SUPFAM" id="SSF46785">
    <property type="entry name" value="Winged helix' DNA-binding domain"/>
    <property type="match status" value="1"/>
</dbReference>
<evidence type="ECO:0000313" key="7">
    <source>
        <dbReference type="Proteomes" id="UP001257909"/>
    </source>
</evidence>
<keyword evidence="2" id="KW-0238">DNA-binding</keyword>
<dbReference type="RefSeq" id="WP_310274329.1">
    <property type="nucleotide sequence ID" value="NZ_JAVDWR010000001.1"/>
</dbReference>
<feature type="domain" description="Cyclic nucleotide-binding" evidence="4">
    <location>
        <begin position="12"/>
        <end position="95"/>
    </location>
</feature>
<accession>A0ABU1VV81</accession>
<dbReference type="Pfam" id="PF00027">
    <property type="entry name" value="cNMP_binding"/>
    <property type="match status" value="1"/>
</dbReference>
<dbReference type="PROSITE" id="PS51063">
    <property type="entry name" value="HTH_CRP_2"/>
    <property type="match status" value="1"/>
</dbReference>
<evidence type="ECO:0000256" key="1">
    <source>
        <dbReference type="ARBA" id="ARBA00023015"/>
    </source>
</evidence>
<dbReference type="SUPFAM" id="SSF51206">
    <property type="entry name" value="cAMP-binding domain-like"/>
    <property type="match status" value="1"/>
</dbReference>
<gene>
    <name evidence="6" type="ORF">J2W69_000553</name>
</gene>
<evidence type="ECO:0000259" key="4">
    <source>
        <dbReference type="PROSITE" id="PS50042"/>
    </source>
</evidence>
<keyword evidence="3" id="KW-0804">Transcription</keyword>
<dbReference type="SMART" id="SM00419">
    <property type="entry name" value="HTH_CRP"/>
    <property type="match status" value="1"/>
</dbReference>
<dbReference type="InterPro" id="IPR014710">
    <property type="entry name" value="RmlC-like_jellyroll"/>
</dbReference>
<dbReference type="SMART" id="SM00100">
    <property type="entry name" value="cNMP"/>
    <property type="match status" value="1"/>
</dbReference>
<organism evidence="6 7">
    <name type="scientific">Rheinheimera soli</name>
    <dbReference type="NCBI Taxonomy" id="443616"/>
    <lineage>
        <taxon>Bacteria</taxon>
        <taxon>Pseudomonadati</taxon>
        <taxon>Pseudomonadota</taxon>
        <taxon>Gammaproteobacteria</taxon>
        <taxon>Chromatiales</taxon>
        <taxon>Chromatiaceae</taxon>
        <taxon>Rheinheimera</taxon>
    </lineage>
</organism>
<dbReference type="InterPro" id="IPR012318">
    <property type="entry name" value="HTH_CRP"/>
</dbReference>
<dbReference type="PROSITE" id="PS50042">
    <property type="entry name" value="CNMP_BINDING_3"/>
    <property type="match status" value="1"/>
</dbReference>
<evidence type="ECO:0000256" key="3">
    <source>
        <dbReference type="ARBA" id="ARBA00023163"/>
    </source>
</evidence>
<dbReference type="PANTHER" id="PTHR24567:SF74">
    <property type="entry name" value="HTH-TYPE TRANSCRIPTIONAL REGULATOR ARCR"/>
    <property type="match status" value="1"/>
</dbReference>
<name>A0ABU1VV81_9GAMM</name>
<dbReference type="InterPro" id="IPR036390">
    <property type="entry name" value="WH_DNA-bd_sf"/>
</dbReference>
<dbReference type="InterPro" id="IPR000595">
    <property type="entry name" value="cNMP-bd_dom"/>
</dbReference>
<keyword evidence="7" id="KW-1185">Reference proteome</keyword>
<dbReference type="Proteomes" id="UP001257909">
    <property type="component" value="Unassembled WGS sequence"/>
</dbReference>
<dbReference type="PANTHER" id="PTHR24567">
    <property type="entry name" value="CRP FAMILY TRANSCRIPTIONAL REGULATORY PROTEIN"/>
    <property type="match status" value="1"/>
</dbReference>
<sequence>MPHLKGPQQNHLLAALPAEVRERLYPHMEFVELPLGKVLYESGDTLRYIYFPTNSIVSLLYVMESGASAEISVVGKEGLIGVALFMGGDSTTSRAIVQSAGQAYRLLAQRVKDEFHRHGALLHTFLRYTQALITQMAQTAVCNRHHSIDQQLCRWLLLSLDRLESNELKMTQELIANMLGVRREGVTDAAGRLQRLGVIEYHRGHIQVLNRAKLESLSCECYAVVRKESDRLLPWTKSPANA</sequence>
<dbReference type="Gene3D" id="2.60.120.10">
    <property type="entry name" value="Jelly Rolls"/>
    <property type="match status" value="1"/>
</dbReference>
<proteinExistence type="predicted"/>
<dbReference type="Pfam" id="PF13545">
    <property type="entry name" value="HTH_Crp_2"/>
    <property type="match status" value="1"/>
</dbReference>
<dbReference type="CDD" id="cd00038">
    <property type="entry name" value="CAP_ED"/>
    <property type="match status" value="1"/>
</dbReference>
<feature type="domain" description="HTH crp-type" evidence="5">
    <location>
        <begin position="146"/>
        <end position="212"/>
    </location>
</feature>